<dbReference type="InterPro" id="IPR001312">
    <property type="entry name" value="Hexokinase"/>
</dbReference>
<protein>
    <recommendedName>
        <fullName evidence="12">Phosphotransferase</fullName>
        <ecNumber evidence="12">2.7.1.-</ecNumber>
    </recommendedName>
</protein>
<keyword evidence="4 12" id="KW-0808">Transferase</keyword>
<evidence type="ECO:0000313" key="15">
    <source>
        <dbReference type="Proteomes" id="UP000504633"/>
    </source>
</evidence>
<comment type="similarity">
    <text evidence="3 12">Belongs to the hexokinase family.</text>
</comment>
<evidence type="ECO:0000256" key="11">
    <source>
        <dbReference type="ARBA" id="ARBA00048160"/>
    </source>
</evidence>
<comment type="catalytic activity">
    <reaction evidence="10">
        <text>D-fructose + ATP = D-fructose 6-phosphate + ADP + H(+)</text>
        <dbReference type="Rhea" id="RHEA:16125"/>
        <dbReference type="ChEBI" id="CHEBI:15378"/>
        <dbReference type="ChEBI" id="CHEBI:30616"/>
        <dbReference type="ChEBI" id="CHEBI:37721"/>
        <dbReference type="ChEBI" id="CHEBI:61527"/>
        <dbReference type="ChEBI" id="CHEBI:456216"/>
        <dbReference type="EC" id="2.7.1.1"/>
    </reaction>
    <physiologicalReaction direction="left-to-right" evidence="10">
        <dbReference type="Rhea" id="RHEA:16126"/>
    </physiologicalReaction>
</comment>
<dbReference type="UniPathway" id="UPA00242"/>
<dbReference type="PRINTS" id="PR00475">
    <property type="entry name" value="HEXOKINASE"/>
</dbReference>
<evidence type="ECO:0000256" key="9">
    <source>
        <dbReference type="ARBA" id="ARBA00044613"/>
    </source>
</evidence>
<evidence type="ECO:0000256" key="8">
    <source>
        <dbReference type="ARBA" id="ARBA00023152"/>
    </source>
</evidence>
<dbReference type="GO" id="GO:0005829">
    <property type="term" value="C:cytosol"/>
    <property type="evidence" value="ECO:0007669"/>
    <property type="project" value="TreeGrafter"/>
</dbReference>
<dbReference type="InterPro" id="IPR022672">
    <property type="entry name" value="Hexokinase_N"/>
</dbReference>
<evidence type="ECO:0000259" key="14">
    <source>
        <dbReference type="Pfam" id="PF03727"/>
    </source>
</evidence>
<dbReference type="GO" id="GO:0008865">
    <property type="term" value="F:fructokinase activity"/>
    <property type="evidence" value="ECO:0007669"/>
    <property type="project" value="TreeGrafter"/>
</dbReference>
<dbReference type="Gene3D" id="3.30.420.40">
    <property type="match status" value="1"/>
</dbReference>
<evidence type="ECO:0000256" key="2">
    <source>
        <dbReference type="ARBA" id="ARBA00005028"/>
    </source>
</evidence>
<evidence type="ECO:0000313" key="16">
    <source>
        <dbReference type="RefSeq" id="XP_030078773.1"/>
    </source>
</evidence>
<dbReference type="RefSeq" id="XP_030078773.1">
    <property type="nucleotide sequence ID" value="XM_030222913.1"/>
</dbReference>
<dbReference type="GO" id="GO:0006006">
    <property type="term" value="P:glucose metabolic process"/>
    <property type="evidence" value="ECO:0007669"/>
    <property type="project" value="TreeGrafter"/>
</dbReference>
<dbReference type="UniPathway" id="UPA00109">
    <property type="reaction ID" value="UER00180"/>
</dbReference>
<comment type="pathway">
    <text evidence="1">Carbohydrate degradation; glycolysis; D-glyceraldehyde 3-phosphate and glycerone phosphate from D-glucose: step 1/4.</text>
</comment>
<dbReference type="GO" id="GO:0006096">
    <property type="term" value="P:glycolytic process"/>
    <property type="evidence" value="ECO:0007669"/>
    <property type="project" value="UniProtKB-UniPathway"/>
</dbReference>
<keyword evidence="15" id="KW-1185">Reference proteome</keyword>
<dbReference type="EC" id="2.7.1.-" evidence="12"/>
<dbReference type="InterPro" id="IPR043129">
    <property type="entry name" value="ATPase_NBD"/>
</dbReference>
<keyword evidence="5 12" id="KW-0547">Nucleotide-binding</keyword>
<dbReference type="GO" id="GO:0004340">
    <property type="term" value="F:glucokinase activity"/>
    <property type="evidence" value="ECO:0007669"/>
    <property type="project" value="TreeGrafter"/>
</dbReference>
<evidence type="ECO:0000256" key="4">
    <source>
        <dbReference type="ARBA" id="ARBA00022679"/>
    </source>
</evidence>
<proteinExistence type="inferred from homology"/>
<comment type="pathway">
    <text evidence="2">Carbohydrate metabolism; hexose metabolism.</text>
</comment>
<comment type="catalytic activity">
    <reaction evidence="9">
        <text>a D-hexose + ATP = a D-hexose 6-phosphate + ADP + H(+)</text>
        <dbReference type="Rhea" id="RHEA:22740"/>
        <dbReference type="ChEBI" id="CHEBI:4194"/>
        <dbReference type="ChEBI" id="CHEBI:15378"/>
        <dbReference type="ChEBI" id="CHEBI:30616"/>
        <dbReference type="ChEBI" id="CHEBI:229467"/>
        <dbReference type="ChEBI" id="CHEBI:456216"/>
        <dbReference type="EC" id="2.7.1.1"/>
    </reaction>
    <physiologicalReaction direction="left-to-right" evidence="9">
        <dbReference type="Rhea" id="RHEA:22741"/>
    </physiologicalReaction>
</comment>
<dbReference type="OrthoDB" id="419537at2759"/>
<dbReference type="GeneID" id="115482804"/>
<evidence type="ECO:0000256" key="10">
    <source>
        <dbReference type="ARBA" id="ARBA00047905"/>
    </source>
</evidence>
<keyword evidence="6 12" id="KW-0418">Kinase</keyword>
<organism evidence="15 16">
    <name type="scientific">Drosophila hydei</name>
    <name type="common">Fruit fly</name>
    <dbReference type="NCBI Taxonomy" id="7224"/>
    <lineage>
        <taxon>Eukaryota</taxon>
        <taxon>Metazoa</taxon>
        <taxon>Ecdysozoa</taxon>
        <taxon>Arthropoda</taxon>
        <taxon>Hexapoda</taxon>
        <taxon>Insecta</taxon>
        <taxon>Pterygota</taxon>
        <taxon>Neoptera</taxon>
        <taxon>Endopterygota</taxon>
        <taxon>Diptera</taxon>
        <taxon>Brachycera</taxon>
        <taxon>Muscomorpha</taxon>
        <taxon>Ephydroidea</taxon>
        <taxon>Drosophilidae</taxon>
        <taxon>Drosophila</taxon>
    </lineage>
</organism>
<feature type="domain" description="Hexokinase C-terminal" evidence="14">
    <location>
        <begin position="214"/>
        <end position="447"/>
    </location>
</feature>
<keyword evidence="7 12" id="KW-0067">ATP-binding</keyword>
<evidence type="ECO:0000256" key="6">
    <source>
        <dbReference type="ARBA" id="ARBA00022777"/>
    </source>
</evidence>
<dbReference type="OMA" id="IRWKMEM"/>
<sequence length="455" mass="50871">MQNYDPEIDSPQAWKLLKPFMLSDETLVTIRNSMTGELLKGLARDTHERSSVPCLLSYVQQLPTGNERGRFLALEMWPSNCRIMLVKFSCDKDVYMSSRSLIVPHTIAASRGTTLFNFLAYNIAAFVRKKKVEKDNLPMGIAFAFELSKLALDVGILTRWTEDFGAQSAVGKNVVQLLRNALNEFTDIRINLNSIVDISIGSLMAINWSYPHCKMGIIVGLLTKSAYVEQLEACEMYEGDRNHPFMIINTNWGKFGSNGHLDIIRNEFDKLIDANSNNPGMMYYEKCISTVNISELVRLIVVRLMKMGVLFKDASMDKIGISWNMEMKSIVAVESDPPNVYTAAQKAMDKFGINNCTEQDLATFRFICATVSLRSAQLVAVGVACLIDRMSYANISIAVDGGVCRLYPTFLNNLNKYALLLTNPQNKFEFIIAEDSPGVGAAIVAAIEAKRLKRI</sequence>
<keyword evidence="8 12" id="KW-0324">Glycolysis</keyword>
<evidence type="ECO:0000256" key="7">
    <source>
        <dbReference type="ARBA" id="ARBA00022840"/>
    </source>
</evidence>
<gene>
    <name evidence="16" type="primary">LOC115482804</name>
</gene>
<feature type="domain" description="Hexokinase N-terminal" evidence="13">
    <location>
        <begin position="14"/>
        <end position="207"/>
    </location>
</feature>
<dbReference type="GO" id="GO:0005536">
    <property type="term" value="F:D-glucose binding"/>
    <property type="evidence" value="ECO:0007669"/>
    <property type="project" value="InterPro"/>
</dbReference>
<dbReference type="PANTHER" id="PTHR19443">
    <property type="entry name" value="HEXOKINASE"/>
    <property type="match status" value="1"/>
</dbReference>
<dbReference type="PANTHER" id="PTHR19443:SF16">
    <property type="entry name" value="HEXOKINASE TYPE 1-RELATED"/>
    <property type="match status" value="1"/>
</dbReference>
<evidence type="ECO:0000259" key="13">
    <source>
        <dbReference type="Pfam" id="PF00349"/>
    </source>
</evidence>
<dbReference type="Pfam" id="PF03727">
    <property type="entry name" value="Hexokinase_2"/>
    <property type="match status" value="1"/>
</dbReference>
<dbReference type="GO" id="GO:0005524">
    <property type="term" value="F:ATP binding"/>
    <property type="evidence" value="ECO:0007669"/>
    <property type="project" value="UniProtKB-UniRule"/>
</dbReference>
<dbReference type="InterPro" id="IPR022673">
    <property type="entry name" value="Hexokinase_C"/>
</dbReference>
<comment type="catalytic activity">
    <reaction evidence="11">
        <text>D-glucose + ATP = D-glucose 6-phosphate + ADP + H(+)</text>
        <dbReference type="Rhea" id="RHEA:17825"/>
        <dbReference type="ChEBI" id="CHEBI:4167"/>
        <dbReference type="ChEBI" id="CHEBI:15378"/>
        <dbReference type="ChEBI" id="CHEBI:30616"/>
        <dbReference type="ChEBI" id="CHEBI:61548"/>
        <dbReference type="ChEBI" id="CHEBI:456216"/>
        <dbReference type="EC" id="2.7.1.1"/>
    </reaction>
    <physiologicalReaction direction="left-to-right" evidence="11">
        <dbReference type="Rhea" id="RHEA:17826"/>
    </physiologicalReaction>
</comment>
<dbReference type="GO" id="GO:0005739">
    <property type="term" value="C:mitochondrion"/>
    <property type="evidence" value="ECO:0007669"/>
    <property type="project" value="TreeGrafter"/>
</dbReference>
<dbReference type="Gene3D" id="3.40.367.20">
    <property type="match status" value="1"/>
</dbReference>
<evidence type="ECO:0000256" key="5">
    <source>
        <dbReference type="ARBA" id="ARBA00022741"/>
    </source>
</evidence>
<accession>A0A6J2SM22</accession>
<dbReference type="Pfam" id="PF00349">
    <property type="entry name" value="Hexokinase_1"/>
    <property type="match status" value="1"/>
</dbReference>
<dbReference type="Proteomes" id="UP000504633">
    <property type="component" value="Unplaced"/>
</dbReference>
<reference evidence="16" key="1">
    <citation type="submission" date="2025-08" db="UniProtKB">
        <authorList>
            <consortium name="RefSeq"/>
        </authorList>
    </citation>
    <scope>IDENTIFICATION</scope>
    <source>
        <strain evidence="16">15085-1641.00</strain>
        <tissue evidence="16">Whole body</tissue>
    </source>
</reference>
<evidence type="ECO:0000256" key="12">
    <source>
        <dbReference type="RuleBase" id="RU362007"/>
    </source>
</evidence>
<dbReference type="AlphaFoldDB" id="A0A6J2SM22"/>
<dbReference type="SUPFAM" id="SSF53067">
    <property type="entry name" value="Actin-like ATPase domain"/>
    <property type="match status" value="2"/>
</dbReference>
<evidence type="ECO:0000256" key="3">
    <source>
        <dbReference type="ARBA" id="ARBA00009225"/>
    </source>
</evidence>
<name>A0A6J2SM22_DROHY</name>
<evidence type="ECO:0000256" key="1">
    <source>
        <dbReference type="ARBA" id="ARBA00004888"/>
    </source>
</evidence>
<dbReference type="GO" id="GO:0001678">
    <property type="term" value="P:intracellular glucose homeostasis"/>
    <property type="evidence" value="ECO:0007669"/>
    <property type="project" value="InterPro"/>
</dbReference>
<dbReference type="KEGG" id="dhe:115482804"/>
<dbReference type="PROSITE" id="PS51748">
    <property type="entry name" value="HEXOKINASE_2"/>
    <property type="match status" value="1"/>
</dbReference>